<organism evidence="2 3">
    <name type="scientific">Candidatus Segetimicrobium genomatis</name>
    <dbReference type="NCBI Taxonomy" id="2569760"/>
    <lineage>
        <taxon>Bacteria</taxon>
        <taxon>Bacillati</taxon>
        <taxon>Candidatus Sysuimicrobiota</taxon>
        <taxon>Candidatus Sysuimicrobiia</taxon>
        <taxon>Candidatus Sysuimicrobiales</taxon>
        <taxon>Candidatus Segetimicrobiaceae</taxon>
        <taxon>Candidatus Segetimicrobium</taxon>
    </lineage>
</organism>
<comment type="caution">
    <text evidence="2">The sequence shown here is derived from an EMBL/GenBank/DDBJ whole genome shotgun (WGS) entry which is preliminary data.</text>
</comment>
<dbReference type="Gene3D" id="3.90.1070.10">
    <property type="match status" value="1"/>
</dbReference>
<dbReference type="AlphaFoldDB" id="A0A537M3N8"/>
<dbReference type="EMBL" id="VBAM01000083">
    <property type="protein sequence ID" value="TMJ14882.1"/>
    <property type="molecule type" value="Genomic_DNA"/>
</dbReference>
<feature type="region of interest" description="Disordered" evidence="1">
    <location>
        <begin position="1"/>
        <end position="29"/>
    </location>
</feature>
<name>A0A537M3N8_9BACT</name>
<dbReference type="InterPro" id="IPR023214">
    <property type="entry name" value="HAD_sf"/>
</dbReference>
<accession>A0A537M3N8</accession>
<dbReference type="SUPFAM" id="SSF53271">
    <property type="entry name" value="PRTase-like"/>
    <property type="match status" value="1"/>
</dbReference>
<reference evidence="2 3" key="1">
    <citation type="journal article" date="2019" name="Nat. Microbiol.">
        <title>Mediterranean grassland soil C-N compound turnover is dependent on rainfall and depth, and is mediated by genomically divergent microorganisms.</title>
        <authorList>
            <person name="Diamond S."/>
            <person name="Andeer P.F."/>
            <person name="Li Z."/>
            <person name="Crits-Christoph A."/>
            <person name="Burstein D."/>
            <person name="Anantharaman K."/>
            <person name="Lane K.R."/>
            <person name="Thomas B.C."/>
            <person name="Pan C."/>
            <person name="Northen T.R."/>
            <person name="Banfield J.F."/>
        </authorList>
    </citation>
    <scope>NUCLEOTIDE SEQUENCE [LARGE SCALE GENOMIC DNA]</scope>
    <source>
        <strain evidence="2">NP_5</strain>
    </source>
</reference>
<dbReference type="Gene3D" id="3.40.50.1000">
    <property type="entry name" value="HAD superfamily/HAD-like"/>
    <property type="match status" value="1"/>
</dbReference>
<dbReference type="InterPro" id="IPR029057">
    <property type="entry name" value="PRTase-like"/>
</dbReference>
<evidence type="ECO:0000313" key="3">
    <source>
        <dbReference type="Proteomes" id="UP000320393"/>
    </source>
</evidence>
<dbReference type="Pfam" id="PF08282">
    <property type="entry name" value="Hydrolase_3"/>
    <property type="match status" value="1"/>
</dbReference>
<dbReference type="InterPro" id="IPR036412">
    <property type="entry name" value="HAD-like_sf"/>
</dbReference>
<protein>
    <submittedName>
        <fullName evidence="2">Uncharacterized protein</fullName>
    </submittedName>
</protein>
<sequence>MSSSSKSIARAPGAVEEPRPFSEPARASRDGALSDAESRFYRGYPWCLNVFPTLREVVHHLRGELSRLDAPGGDWQRGEIMTNVYLLSCAIADTVDDYVVGERFDFSQAAAVVPAIGPGLRAAEVALRAVQRAREGRLGHVRKWRVAWGEGLEAFLKVFVAGEASDRGALAPATTRLTSLLGADLPAPVQGRRPRIPAAFRTQDLTHVDILALGSRFTAAFPDPARPVLVVGLRTAGSYFAPLLCAWLAVRGYRDLECVTIRPLAGLSRWEGETLARSAKRGALAVIVDEPTDVGVTLARGVDVVRKAGFAAGDVVGLLPVHPARRDWATGPESVPFSGIRLLPLAPEQWHKHRLLEPEAVEARLAEYFERRQYPRIRVLAGPTAERMNLGLQQRSEEKFHTRLKRIYEVQLDHDGGRTDTRYVLAKSVGWGWLSYHAAIAGERLSGFVPPLLGLRDGILYTEWLPQDDPAEAGWDRGRWCDAVASYVAARVRRLTLESDPSAGLVRADQDKGSELLAGTLARAYGWKAAVVLKRARLRHEVTRHACPFPTLIDGKMRPEEWITGPASLLKTDFEHHGQGKFELNAADPAYDLAEAMLYGGLSESEEGWLIDRYVEKSGDAGVKERLFFNKLLAGAWATSAALMNLADGRLARRAQEFNRLYIDARNFLTVHTARVCGGICGRPAALRWRPPLIVMDIDGVLDTQIFGFPSASAASLRALSALHAHDAAVAVNTARPLAQVKAYARAYGIVGGVAEYGAVAWDAVDGRERILVSPEALHQVERVRVALCQVPGVFLDEGYRYSIRAYTYERGTTVPLPTLVIRDLIAGLGADRLAFLQTPVDTAIVARDVDKGRGLLGLLDLIGQRDVETIAVGDSEADLAMFRVATRSFAPAHIPCRPAAESLGCRIAARAYQAGLLESVRAMLHPGGGSCDRCRSGGRLRPGKAGPLFWELLNAADRGRPRLLLQALLDPMSLRAFAAFAR</sequence>
<dbReference type="Proteomes" id="UP000320393">
    <property type="component" value="Unassembled WGS sequence"/>
</dbReference>
<evidence type="ECO:0000256" key="1">
    <source>
        <dbReference type="SAM" id="MobiDB-lite"/>
    </source>
</evidence>
<evidence type="ECO:0000313" key="2">
    <source>
        <dbReference type="EMBL" id="TMJ14882.1"/>
    </source>
</evidence>
<proteinExistence type="predicted"/>
<dbReference type="SUPFAM" id="SSF56784">
    <property type="entry name" value="HAD-like"/>
    <property type="match status" value="1"/>
</dbReference>
<gene>
    <name evidence="2" type="ORF">E6H02_02675</name>
</gene>